<organism evidence="2 3">
    <name type="scientific">Herbidospora galbida</name>
    <dbReference type="NCBI Taxonomy" id="2575442"/>
    <lineage>
        <taxon>Bacteria</taxon>
        <taxon>Bacillati</taxon>
        <taxon>Actinomycetota</taxon>
        <taxon>Actinomycetes</taxon>
        <taxon>Streptosporangiales</taxon>
        <taxon>Streptosporangiaceae</taxon>
        <taxon>Herbidospora</taxon>
    </lineage>
</organism>
<comment type="similarity">
    <text evidence="1">Belongs to the CutA family.</text>
</comment>
<dbReference type="Proteomes" id="UP000308705">
    <property type="component" value="Unassembled WGS sequence"/>
</dbReference>
<evidence type="ECO:0000313" key="3">
    <source>
        <dbReference type="Proteomes" id="UP000308705"/>
    </source>
</evidence>
<accession>A0A4U3LXU2</accession>
<dbReference type="GO" id="GO:0010038">
    <property type="term" value="P:response to metal ion"/>
    <property type="evidence" value="ECO:0007669"/>
    <property type="project" value="InterPro"/>
</dbReference>
<dbReference type="PANTHER" id="PTHR23419:SF8">
    <property type="entry name" value="FI09726P"/>
    <property type="match status" value="1"/>
</dbReference>
<name>A0A4U3LXU2_9ACTN</name>
<dbReference type="Pfam" id="PF03091">
    <property type="entry name" value="CutA1"/>
    <property type="match status" value="1"/>
</dbReference>
<dbReference type="RefSeq" id="WP_137251411.1">
    <property type="nucleotide sequence ID" value="NZ_SZQA01000055.1"/>
</dbReference>
<reference evidence="2 3" key="1">
    <citation type="submission" date="2019-04" db="EMBL/GenBank/DDBJ databases">
        <title>Herbidospora sp. NEAU-GS14.nov., a novel actinomycete isolated from soil.</title>
        <authorList>
            <person name="Han L."/>
        </authorList>
    </citation>
    <scope>NUCLEOTIDE SEQUENCE [LARGE SCALE GENOMIC DNA]</scope>
    <source>
        <strain evidence="2 3">NEAU-GS14</strain>
    </source>
</reference>
<dbReference type="GO" id="GO:0005507">
    <property type="term" value="F:copper ion binding"/>
    <property type="evidence" value="ECO:0007669"/>
    <property type="project" value="TreeGrafter"/>
</dbReference>
<dbReference type="SUPFAM" id="SSF54913">
    <property type="entry name" value="GlnB-like"/>
    <property type="match status" value="1"/>
</dbReference>
<keyword evidence="3" id="KW-1185">Reference proteome</keyword>
<gene>
    <name evidence="2" type="ORF">FDA94_35465</name>
</gene>
<dbReference type="OrthoDB" id="37622at2"/>
<dbReference type="Gene3D" id="3.30.70.120">
    <property type="match status" value="1"/>
</dbReference>
<dbReference type="InterPro" id="IPR015867">
    <property type="entry name" value="N-reg_PII/ATP_PRibTrfase_C"/>
</dbReference>
<dbReference type="InterPro" id="IPR011322">
    <property type="entry name" value="N-reg_PII-like_a/b"/>
</dbReference>
<dbReference type="EMBL" id="SZQA01000055">
    <property type="protein sequence ID" value="TKK80770.1"/>
    <property type="molecule type" value="Genomic_DNA"/>
</dbReference>
<evidence type="ECO:0000256" key="1">
    <source>
        <dbReference type="ARBA" id="ARBA00010169"/>
    </source>
</evidence>
<proteinExistence type="inferred from homology"/>
<evidence type="ECO:0000313" key="2">
    <source>
        <dbReference type="EMBL" id="TKK80770.1"/>
    </source>
</evidence>
<dbReference type="PANTHER" id="PTHR23419">
    <property type="entry name" value="DIVALENT CATION TOLERANCE CUTA-RELATED"/>
    <property type="match status" value="1"/>
</dbReference>
<sequence length="105" mass="11652">MSDHIEVRVTAGSPEEADRLADAVVGHRFAACAQIVGPITSVYWWDGEVNRSQEWLVLFKTTAERFGDLSGCVREVHSYDVPEIIAVPVAMGSGDYLSWIDQTLR</sequence>
<dbReference type="InterPro" id="IPR004323">
    <property type="entry name" value="Ion_tolerance_CutA"/>
</dbReference>
<protein>
    <submittedName>
        <fullName evidence="2">Divalent-cation tolerance protein CutA</fullName>
    </submittedName>
</protein>
<dbReference type="AlphaFoldDB" id="A0A4U3LXU2"/>
<comment type="caution">
    <text evidence="2">The sequence shown here is derived from an EMBL/GenBank/DDBJ whole genome shotgun (WGS) entry which is preliminary data.</text>
</comment>